<keyword evidence="1" id="KW-0812">Transmembrane</keyword>
<comment type="caution">
    <text evidence="3">The sequence shown here is derived from an EMBL/GenBank/DDBJ whole genome shotgun (WGS) entry which is preliminary data.</text>
</comment>
<feature type="transmembrane region" description="Helical" evidence="1">
    <location>
        <begin position="35"/>
        <end position="53"/>
    </location>
</feature>
<dbReference type="AlphaFoldDB" id="A0A7J5AXU9"/>
<gene>
    <name evidence="3" type="ORF">F8O03_17445</name>
</gene>
<organism evidence="3 4">
    <name type="scientific">Pseudoclavibacter terrae</name>
    <dbReference type="NCBI Taxonomy" id="1530195"/>
    <lineage>
        <taxon>Bacteria</taxon>
        <taxon>Bacillati</taxon>
        <taxon>Actinomycetota</taxon>
        <taxon>Actinomycetes</taxon>
        <taxon>Micrococcales</taxon>
        <taxon>Microbacteriaceae</taxon>
        <taxon>Pseudoclavibacter</taxon>
    </lineage>
</organism>
<dbReference type="Pfam" id="PF20059">
    <property type="entry name" value="DUF6458"/>
    <property type="match status" value="1"/>
</dbReference>
<reference evidence="3 4" key="1">
    <citation type="submission" date="2019-09" db="EMBL/GenBank/DDBJ databases">
        <title>Phylogeny of genus Pseudoclavibacter and closely related genus.</title>
        <authorList>
            <person name="Li Y."/>
        </authorList>
    </citation>
    <scope>NUCLEOTIDE SEQUENCE [LARGE SCALE GENOMIC DNA]</scope>
    <source>
        <strain evidence="3 4">THG-MD12</strain>
    </source>
</reference>
<dbReference type="Proteomes" id="UP000490386">
    <property type="component" value="Unassembled WGS sequence"/>
</dbReference>
<dbReference type="RefSeq" id="WP_151425002.1">
    <property type="nucleotide sequence ID" value="NZ_CANKVH010000017.1"/>
</dbReference>
<keyword evidence="4" id="KW-1185">Reference proteome</keyword>
<accession>A0A7J5AXU9</accession>
<evidence type="ECO:0000259" key="2">
    <source>
        <dbReference type="Pfam" id="PF20059"/>
    </source>
</evidence>
<feature type="domain" description="DUF6458" evidence="2">
    <location>
        <begin position="1"/>
        <end position="77"/>
    </location>
</feature>
<evidence type="ECO:0000313" key="4">
    <source>
        <dbReference type="Proteomes" id="UP000490386"/>
    </source>
</evidence>
<keyword evidence="1" id="KW-0472">Membrane</keyword>
<dbReference type="InterPro" id="IPR045597">
    <property type="entry name" value="DUF6458"/>
</dbReference>
<dbReference type="EMBL" id="WBJX01000007">
    <property type="protein sequence ID" value="KAB1636297.1"/>
    <property type="molecule type" value="Genomic_DNA"/>
</dbReference>
<keyword evidence="1" id="KW-1133">Transmembrane helix</keyword>
<protein>
    <recommendedName>
        <fullName evidence="2">DUF6458 domain-containing protein</fullName>
    </recommendedName>
</protein>
<sequence length="82" mass="8724">MGYGSGIALIVIGAILAFAINVDLEGFVDLKTIGYILMGAGAVVFVISLVSALRRKQSTSLTRKVIDPNTGQEVIERTNRSN</sequence>
<name>A0A7J5AXU9_9MICO</name>
<proteinExistence type="predicted"/>
<dbReference type="OrthoDB" id="4775046at2"/>
<evidence type="ECO:0000313" key="3">
    <source>
        <dbReference type="EMBL" id="KAB1636297.1"/>
    </source>
</evidence>
<evidence type="ECO:0000256" key="1">
    <source>
        <dbReference type="SAM" id="Phobius"/>
    </source>
</evidence>